<gene>
    <name evidence="2" type="ordered locus">Os07g0289400</name>
    <name evidence="2" type="ORF">OSNPB_070289400</name>
</gene>
<evidence type="ECO:0000256" key="1">
    <source>
        <dbReference type="SAM" id="MobiDB-lite"/>
    </source>
</evidence>
<feature type="region of interest" description="Disordered" evidence="1">
    <location>
        <begin position="1"/>
        <end position="70"/>
    </location>
</feature>
<evidence type="ECO:0000313" key="3">
    <source>
        <dbReference type="Proteomes" id="UP000059680"/>
    </source>
</evidence>
<dbReference type="Proteomes" id="UP000059680">
    <property type="component" value="Chromosome 7"/>
</dbReference>
<protein>
    <submittedName>
        <fullName evidence="2">Os07g0289400 protein</fullName>
    </submittedName>
</protein>
<accession>A0A0P0X599</accession>
<feature type="non-terminal residue" evidence="2">
    <location>
        <position position="1"/>
    </location>
</feature>
<organism evidence="2 3">
    <name type="scientific">Oryza sativa subsp. japonica</name>
    <name type="common">Rice</name>
    <dbReference type="NCBI Taxonomy" id="39947"/>
    <lineage>
        <taxon>Eukaryota</taxon>
        <taxon>Viridiplantae</taxon>
        <taxon>Streptophyta</taxon>
        <taxon>Embryophyta</taxon>
        <taxon>Tracheophyta</taxon>
        <taxon>Spermatophyta</taxon>
        <taxon>Magnoliopsida</taxon>
        <taxon>Liliopsida</taxon>
        <taxon>Poales</taxon>
        <taxon>Poaceae</taxon>
        <taxon>BOP clade</taxon>
        <taxon>Oryzoideae</taxon>
        <taxon>Oryzeae</taxon>
        <taxon>Oryzinae</taxon>
        <taxon>Oryza</taxon>
        <taxon>Oryza sativa</taxon>
    </lineage>
</organism>
<dbReference type="EMBL" id="AP014963">
    <property type="protein sequence ID" value="BAT01024.1"/>
    <property type="molecule type" value="Genomic_DNA"/>
</dbReference>
<dbReference type="Gramene" id="Os07t0289400-01">
    <property type="protein sequence ID" value="Os07t0289400-01"/>
    <property type="gene ID" value="Os07g0289400"/>
</dbReference>
<reference evidence="2 3" key="3">
    <citation type="journal article" date="2013" name="Rice">
        <title>Improvement of the Oryza sativa Nipponbare reference genome using next generation sequence and optical map data.</title>
        <authorList>
            <person name="Kawahara Y."/>
            <person name="de la Bastide M."/>
            <person name="Hamilton J.P."/>
            <person name="Kanamori H."/>
            <person name="McCombie W.R."/>
            <person name="Ouyang S."/>
            <person name="Schwartz D.C."/>
            <person name="Tanaka T."/>
            <person name="Wu J."/>
            <person name="Zhou S."/>
            <person name="Childs K.L."/>
            <person name="Davidson R.M."/>
            <person name="Lin H."/>
            <person name="Quesada-Ocampo L."/>
            <person name="Vaillancourt B."/>
            <person name="Sakai H."/>
            <person name="Lee S.S."/>
            <person name="Kim J."/>
            <person name="Numa H."/>
            <person name="Itoh T."/>
            <person name="Buell C.R."/>
            <person name="Matsumoto T."/>
        </authorList>
    </citation>
    <scope>NUCLEOTIDE SEQUENCE [LARGE SCALE GENOMIC DNA]</scope>
    <source>
        <strain evidence="3">cv. Nipponbare</strain>
    </source>
</reference>
<dbReference type="PaxDb" id="39947-A0A0P0X599"/>
<dbReference type="InParanoid" id="A0A0P0X599"/>
<evidence type="ECO:0000313" key="2">
    <source>
        <dbReference type="EMBL" id="BAT01024.1"/>
    </source>
</evidence>
<dbReference type="AlphaFoldDB" id="A0A0P0X599"/>
<proteinExistence type="predicted"/>
<feature type="compositionally biased region" description="Pro residues" evidence="1">
    <location>
        <begin position="12"/>
        <end position="27"/>
    </location>
</feature>
<reference evidence="3" key="1">
    <citation type="journal article" date="2005" name="Nature">
        <title>The map-based sequence of the rice genome.</title>
        <authorList>
            <consortium name="International rice genome sequencing project (IRGSP)"/>
            <person name="Matsumoto T."/>
            <person name="Wu J."/>
            <person name="Kanamori H."/>
            <person name="Katayose Y."/>
            <person name="Fujisawa M."/>
            <person name="Namiki N."/>
            <person name="Mizuno H."/>
            <person name="Yamamoto K."/>
            <person name="Antonio B.A."/>
            <person name="Baba T."/>
            <person name="Sakata K."/>
            <person name="Nagamura Y."/>
            <person name="Aoki H."/>
            <person name="Arikawa K."/>
            <person name="Arita K."/>
            <person name="Bito T."/>
            <person name="Chiden Y."/>
            <person name="Fujitsuka N."/>
            <person name="Fukunaka R."/>
            <person name="Hamada M."/>
            <person name="Harada C."/>
            <person name="Hayashi A."/>
            <person name="Hijishita S."/>
            <person name="Honda M."/>
            <person name="Hosokawa S."/>
            <person name="Ichikawa Y."/>
            <person name="Idonuma A."/>
            <person name="Iijima M."/>
            <person name="Ikeda M."/>
            <person name="Ikeno M."/>
            <person name="Ito K."/>
            <person name="Ito S."/>
            <person name="Ito T."/>
            <person name="Ito Y."/>
            <person name="Ito Y."/>
            <person name="Iwabuchi A."/>
            <person name="Kamiya K."/>
            <person name="Karasawa W."/>
            <person name="Kurita K."/>
            <person name="Katagiri S."/>
            <person name="Kikuta A."/>
            <person name="Kobayashi H."/>
            <person name="Kobayashi N."/>
            <person name="Machita K."/>
            <person name="Maehara T."/>
            <person name="Masukawa M."/>
            <person name="Mizubayashi T."/>
            <person name="Mukai Y."/>
            <person name="Nagasaki H."/>
            <person name="Nagata Y."/>
            <person name="Naito S."/>
            <person name="Nakashima M."/>
            <person name="Nakama Y."/>
            <person name="Nakamichi Y."/>
            <person name="Nakamura M."/>
            <person name="Meguro A."/>
            <person name="Negishi M."/>
            <person name="Ohta I."/>
            <person name="Ohta T."/>
            <person name="Okamoto M."/>
            <person name="Ono N."/>
            <person name="Saji S."/>
            <person name="Sakaguchi M."/>
            <person name="Sakai K."/>
            <person name="Shibata M."/>
            <person name="Shimokawa T."/>
            <person name="Song J."/>
            <person name="Takazaki Y."/>
            <person name="Terasawa K."/>
            <person name="Tsugane M."/>
            <person name="Tsuji K."/>
            <person name="Ueda S."/>
            <person name="Waki K."/>
            <person name="Yamagata H."/>
            <person name="Yamamoto M."/>
            <person name="Yamamoto S."/>
            <person name="Yamane H."/>
            <person name="Yoshiki S."/>
            <person name="Yoshihara R."/>
            <person name="Yukawa K."/>
            <person name="Zhong H."/>
            <person name="Yano M."/>
            <person name="Yuan Q."/>
            <person name="Ouyang S."/>
            <person name="Liu J."/>
            <person name="Jones K.M."/>
            <person name="Gansberger K."/>
            <person name="Moffat K."/>
            <person name="Hill J."/>
            <person name="Bera J."/>
            <person name="Fadrosh D."/>
            <person name="Jin S."/>
            <person name="Johri S."/>
            <person name="Kim M."/>
            <person name="Overton L."/>
            <person name="Reardon M."/>
            <person name="Tsitrin T."/>
            <person name="Vuong H."/>
            <person name="Weaver B."/>
            <person name="Ciecko A."/>
            <person name="Tallon L."/>
            <person name="Jackson J."/>
            <person name="Pai G."/>
            <person name="Aken S.V."/>
            <person name="Utterback T."/>
            <person name="Reidmuller S."/>
            <person name="Feldblyum T."/>
            <person name="Hsiao J."/>
            <person name="Zismann V."/>
            <person name="Iobst S."/>
            <person name="de Vazeille A.R."/>
            <person name="Buell C.R."/>
            <person name="Ying K."/>
            <person name="Li Y."/>
            <person name="Lu T."/>
            <person name="Huang Y."/>
            <person name="Zhao Q."/>
            <person name="Feng Q."/>
            <person name="Zhang L."/>
            <person name="Zhu J."/>
            <person name="Weng Q."/>
            <person name="Mu J."/>
            <person name="Lu Y."/>
            <person name="Fan D."/>
            <person name="Liu Y."/>
            <person name="Guan J."/>
            <person name="Zhang Y."/>
            <person name="Yu S."/>
            <person name="Liu X."/>
            <person name="Zhang Y."/>
            <person name="Hong G."/>
            <person name="Han B."/>
            <person name="Choisne N."/>
            <person name="Demange N."/>
            <person name="Orjeda G."/>
            <person name="Samain S."/>
            <person name="Cattolico L."/>
            <person name="Pelletier E."/>
            <person name="Couloux A."/>
            <person name="Segurens B."/>
            <person name="Wincker P."/>
            <person name="D'Hont A."/>
            <person name="Scarpelli C."/>
            <person name="Weissenbach J."/>
            <person name="Salanoubat M."/>
            <person name="Quetier F."/>
            <person name="Yu Y."/>
            <person name="Kim H.R."/>
            <person name="Rambo T."/>
            <person name="Currie J."/>
            <person name="Collura K."/>
            <person name="Luo M."/>
            <person name="Yang T."/>
            <person name="Ammiraju J.S.S."/>
            <person name="Engler F."/>
            <person name="Soderlund C."/>
            <person name="Wing R.A."/>
            <person name="Palmer L.E."/>
            <person name="de la Bastide M."/>
            <person name="Spiegel L."/>
            <person name="Nascimento L."/>
            <person name="Zutavern T."/>
            <person name="O'Shaughnessy A."/>
            <person name="Dike S."/>
            <person name="Dedhia N."/>
            <person name="Preston R."/>
            <person name="Balija V."/>
            <person name="McCombie W.R."/>
            <person name="Chow T."/>
            <person name="Chen H."/>
            <person name="Chung M."/>
            <person name="Chen C."/>
            <person name="Shaw J."/>
            <person name="Wu H."/>
            <person name="Hsiao K."/>
            <person name="Chao Y."/>
            <person name="Chu M."/>
            <person name="Cheng C."/>
            <person name="Hour A."/>
            <person name="Lee P."/>
            <person name="Lin S."/>
            <person name="Lin Y."/>
            <person name="Liou J."/>
            <person name="Liu S."/>
            <person name="Hsing Y."/>
            <person name="Raghuvanshi S."/>
            <person name="Mohanty A."/>
            <person name="Bharti A.K."/>
            <person name="Gaur A."/>
            <person name="Gupta V."/>
            <person name="Kumar D."/>
            <person name="Ravi V."/>
            <person name="Vij S."/>
            <person name="Kapur A."/>
            <person name="Khurana P."/>
            <person name="Khurana P."/>
            <person name="Khurana J.P."/>
            <person name="Tyagi A.K."/>
            <person name="Gaikwad K."/>
            <person name="Singh A."/>
            <person name="Dalal V."/>
            <person name="Srivastava S."/>
            <person name="Dixit A."/>
            <person name="Pal A.K."/>
            <person name="Ghazi I.A."/>
            <person name="Yadav M."/>
            <person name="Pandit A."/>
            <person name="Bhargava A."/>
            <person name="Sureshbabu K."/>
            <person name="Batra K."/>
            <person name="Sharma T.R."/>
            <person name="Mohapatra T."/>
            <person name="Singh N.K."/>
            <person name="Messing J."/>
            <person name="Nelson A.B."/>
            <person name="Fuks G."/>
            <person name="Kavchok S."/>
            <person name="Keizer G."/>
            <person name="Linton E."/>
            <person name="Llaca V."/>
            <person name="Song R."/>
            <person name="Tanyolac B."/>
            <person name="Young S."/>
            <person name="Ho-Il K."/>
            <person name="Hahn J.H."/>
            <person name="Sangsakoo G."/>
            <person name="Vanavichit A."/>
            <person name="de Mattos Luiz.A.T."/>
            <person name="Zimmer P.D."/>
            <person name="Malone G."/>
            <person name="Dellagostin O."/>
            <person name="de Oliveira A.C."/>
            <person name="Bevan M."/>
            <person name="Bancroft I."/>
            <person name="Minx P."/>
            <person name="Cordum H."/>
            <person name="Wilson R."/>
            <person name="Cheng Z."/>
            <person name="Jin W."/>
            <person name="Jiang J."/>
            <person name="Leong S.A."/>
            <person name="Iwama H."/>
            <person name="Gojobori T."/>
            <person name="Itoh T."/>
            <person name="Niimura Y."/>
            <person name="Fujii Y."/>
            <person name="Habara T."/>
            <person name="Sakai H."/>
            <person name="Sato Y."/>
            <person name="Wilson G."/>
            <person name="Kumar K."/>
            <person name="McCouch S."/>
            <person name="Juretic N."/>
            <person name="Hoen D."/>
            <person name="Wright S."/>
            <person name="Bruskiewich R."/>
            <person name="Bureau T."/>
            <person name="Miyao A."/>
            <person name="Hirochika H."/>
            <person name="Nishikawa T."/>
            <person name="Kadowaki K."/>
            <person name="Sugiura M."/>
            <person name="Burr B."/>
            <person name="Sasaki T."/>
        </authorList>
    </citation>
    <scope>NUCLEOTIDE SEQUENCE [LARGE SCALE GENOMIC DNA]</scope>
    <source>
        <strain evidence="3">cv. Nipponbare</strain>
    </source>
</reference>
<keyword evidence="3" id="KW-1185">Reference proteome</keyword>
<sequence>VHRHGSSLRTGPPSPSSFPPCCRPPRSSPHAQLEQSTGRSGLGSGTECTPRRWSASGRPLLLPFQPPRRM</sequence>
<name>A0A0P0X599_ORYSJ</name>
<reference evidence="2 3" key="2">
    <citation type="journal article" date="2013" name="Plant Cell Physiol.">
        <title>Rice Annotation Project Database (RAP-DB): an integrative and interactive database for rice genomics.</title>
        <authorList>
            <person name="Sakai H."/>
            <person name="Lee S.S."/>
            <person name="Tanaka T."/>
            <person name="Numa H."/>
            <person name="Kim J."/>
            <person name="Kawahara Y."/>
            <person name="Wakimoto H."/>
            <person name="Yang C.C."/>
            <person name="Iwamoto M."/>
            <person name="Abe T."/>
            <person name="Yamada Y."/>
            <person name="Muto A."/>
            <person name="Inokuchi H."/>
            <person name="Ikemura T."/>
            <person name="Matsumoto T."/>
            <person name="Sasaki T."/>
            <person name="Itoh T."/>
        </authorList>
    </citation>
    <scope>NUCLEOTIDE SEQUENCE [LARGE SCALE GENOMIC DNA]</scope>
    <source>
        <strain evidence="3">cv. Nipponbare</strain>
    </source>
</reference>